<organism evidence="1 2">
    <name type="scientific">Bacteroides pyogenes F0041</name>
    <dbReference type="NCBI Taxonomy" id="1321819"/>
    <lineage>
        <taxon>Bacteria</taxon>
        <taxon>Pseudomonadati</taxon>
        <taxon>Bacteroidota</taxon>
        <taxon>Bacteroidia</taxon>
        <taxon>Bacteroidales</taxon>
        <taxon>Bacteroidaceae</taxon>
        <taxon>Bacteroides</taxon>
    </lineage>
</organism>
<dbReference type="AlphaFoldDB" id="U2CE13"/>
<evidence type="ECO:0000313" key="1">
    <source>
        <dbReference type="EMBL" id="ERI88719.1"/>
    </source>
</evidence>
<proteinExistence type="predicted"/>
<gene>
    <name evidence="1" type="ORF">HMPREF1981_00364</name>
</gene>
<dbReference type="EMBL" id="AWSV01000025">
    <property type="protein sequence ID" value="ERI88719.1"/>
    <property type="molecule type" value="Genomic_DNA"/>
</dbReference>
<dbReference type="HOGENOM" id="CLU_2380295_0_0_10"/>
<reference evidence="1 2" key="1">
    <citation type="submission" date="2013-08" db="EMBL/GenBank/DDBJ databases">
        <authorList>
            <person name="Weinstock G."/>
            <person name="Sodergren E."/>
            <person name="Wylie T."/>
            <person name="Fulton L."/>
            <person name="Fulton R."/>
            <person name="Fronick C."/>
            <person name="O'Laughlin M."/>
            <person name="Godfrey J."/>
            <person name="Miner T."/>
            <person name="Herter B."/>
            <person name="Appelbaum E."/>
            <person name="Cordes M."/>
            <person name="Lek S."/>
            <person name="Wollam A."/>
            <person name="Pepin K.H."/>
            <person name="Palsikar V.B."/>
            <person name="Mitreva M."/>
            <person name="Wilson R.K."/>
        </authorList>
    </citation>
    <scope>NUCLEOTIDE SEQUENCE [LARGE SCALE GENOMIC DNA]</scope>
    <source>
        <strain evidence="1 2">F0041</strain>
    </source>
</reference>
<sequence length="94" mass="10982">MPAAPAVACVIADDLHVQIYMITLSYKYIRQKHFSFWERTCRIEREIQVLNHMGVRKFSQRKQQEAGRNESTLSKRSVYTGRKQDCRGAGMKEC</sequence>
<name>U2CE13_9BACE</name>
<dbReference type="Proteomes" id="UP000016496">
    <property type="component" value="Unassembled WGS sequence"/>
</dbReference>
<comment type="caution">
    <text evidence="1">The sequence shown here is derived from an EMBL/GenBank/DDBJ whole genome shotgun (WGS) entry which is preliminary data.</text>
</comment>
<evidence type="ECO:0000313" key="2">
    <source>
        <dbReference type="Proteomes" id="UP000016496"/>
    </source>
</evidence>
<protein>
    <submittedName>
        <fullName evidence="1">Uncharacterized protein</fullName>
    </submittedName>
</protein>
<accession>U2CE13</accession>